<protein>
    <submittedName>
        <fullName evidence="1">Uncharacterized protein</fullName>
    </submittedName>
</protein>
<dbReference type="RefSeq" id="WP_272753033.1">
    <property type="nucleotide sequence ID" value="NZ_JAQQLF010000026.1"/>
</dbReference>
<organism evidence="1 2">
    <name type="scientific">Vogesella aquatica</name>
    <dbReference type="NCBI Taxonomy" id="2984206"/>
    <lineage>
        <taxon>Bacteria</taxon>
        <taxon>Pseudomonadati</taxon>
        <taxon>Pseudomonadota</taxon>
        <taxon>Betaproteobacteria</taxon>
        <taxon>Neisseriales</taxon>
        <taxon>Chromobacteriaceae</taxon>
        <taxon>Vogesella</taxon>
    </lineage>
</organism>
<evidence type="ECO:0000313" key="1">
    <source>
        <dbReference type="EMBL" id="MDC7718812.1"/>
    </source>
</evidence>
<gene>
    <name evidence="1" type="ORF">PQU95_16550</name>
</gene>
<keyword evidence="2" id="KW-1185">Reference proteome</keyword>
<dbReference type="EMBL" id="JAQQLF010000026">
    <property type="protein sequence ID" value="MDC7718812.1"/>
    <property type="molecule type" value="Genomic_DNA"/>
</dbReference>
<reference evidence="1 2" key="1">
    <citation type="submission" date="2023-01" db="EMBL/GenBank/DDBJ databases">
        <title>Novel species of the genus Vogesella isolated from rivers.</title>
        <authorList>
            <person name="Lu H."/>
        </authorList>
    </citation>
    <scope>NUCLEOTIDE SEQUENCE [LARGE SCALE GENOMIC DNA]</scope>
    <source>
        <strain evidence="1 2">DC21W</strain>
    </source>
</reference>
<name>A0ABT5J1T4_9NEIS</name>
<dbReference type="Proteomes" id="UP001219956">
    <property type="component" value="Unassembled WGS sequence"/>
</dbReference>
<proteinExistence type="predicted"/>
<sequence>MNAQHTTDEHAPATRYDLIIHLPESPDMARLQQQASTQLQLGPEKATRLMQHLEQRGATRIKAGIAQDEAERTAQSFRDAGFQVEMRPTLALLDKQASVADSECPGCQRMMRPTPQRQCPYCQIYLDKIDPEKLRLKQIRDEELRKLNARLQREGELGSRQSQEDSERQLRNRIRAELEKELGLHQPWLAFFRGSRGVLRAGAIVLLLGGAFFGGYRLASPSGQPLAPGQQAALAQGVLNRIMGGGLSTQPADLAAFAQSPDGAVLAPGSSDSLLAGKGDADASGEWQGVAASLQKVAAQHGAALGEKQHLALALVVALAESGQAQRANELLARLQATPGYQADSARSAELLASAWVLTQRPGGISTQALDELVTQASQLKPQDAAVFYARVASMLAASPQLSASVWQAWLDKARAQLSQLSGAVMRDYTTSQLLRWQAQAQFNALQANAAKGRWTEVKTLLGQLQASQAATPGPALTLLLSQGELAAGHAPAAAQQLEQAYALAAQAAAKGDPGLVLPALADHQGVLAMAPLLAKLDDVVAAQQANLHAPLYGAMATIAAASGMEEASALYQQRVAAALTGSEGRDEQILALSVSCSTKLAQYYLRTRQPALAERQLRKSAAVVVPLLPEAPASS</sequence>
<comment type="caution">
    <text evidence="1">The sequence shown here is derived from an EMBL/GenBank/DDBJ whole genome shotgun (WGS) entry which is preliminary data.</text>
</comment>
<evidence type="ECO:0000313" key="2">
    <source>
        <dbReference type="Proteomes" id="UP001219956"/>
    </source>
</evidence>
<accession>A0ABT5J1T4</accession>